<proteinExistence type="predicted"/>
<organism evidence="1 2">
    <name type="scientific">Cichorium intybus</name>
    <name type="common">Chicory</name>
    <dbReference type="NCBI Taxonomy" id="13427"/>
    <lineage>
        <taxon>Eukaryota</taxon>
        <taxon>Viridiplantae</taxon>
        <taxon>Streptophyta</taxon>
        <taxon>Embryophyta</taxon>
        <taxon>Tracheophyta</taxon>
        <taxon>Spermatophyta</taxon>
        <taxon>Magnoliopsida</taxon>
        <taxon>eudicotyledons</taxon>
        <taxon>Gunneridae</taxon>
        <taxon>Pentapetalae</taxon>
        <taxon>asterids</taxon>
        <taxon>campanulids</taxon>
        <taxon>Asterales</taxon>
        <taxon>Asteraceae</taxon>
        <taxon>Cichorioideae</taxon>
        <taxon>Cichorieae</taxon>
        <taxon>Cichoriinae</taxon>
        <taxon>Cichorium</taxon>
    </lineage>
</organism>
<accession>A0ACB9DY74</accession>
<evidence type="ECO:0000313" key="1">
    <source>
        <dbReference type="EMBL" id="KAI3751649.1"/>
    </source>
</evidence>
<keyword evidence="2" id="KW-1185">Reference proteome</keyword>
<gene>
    <name evidence="1" type="ORF">L2E82_22740</name>
</gene>
<dbReference type="Proteomes" id="UP001055811">
    <property type="component" value="Linkage Group LG04"/>
</dbReference>
<protein>
    <submittedName>
        <fullName evidence="1">Uncharacterized protein</fullName>
    </submittedName>
</protein>
<sequence>MSSANYSNINSVSIANSIGSGTRAPILIPEEYKSWVGRMNLHLNSISEDVWKCVDGSLPDNMTSLTSNLDILNERKKLELQAKKELVSGIPHSILSQMNDIILLTANQIWQTLKNRFEGNERIIGNKKTSVLNEFENFKMFSHETIHDAHDRFNLITIKMNNLGIKKSQHEINLKFLNNLYESWKMVKLIIQGNPAIHTESLYNLYGELQSYESSIDPPTSTSFGGPLALLSTSSQNQTHFHDQSQNDLNQNQAFSSNSCDLSDPNNEADYQQLCALVANTNLERFLPHHNQSNFRPNFQQRSTFGQNFQNRGFQNNNSYNNQSSGFQQNHSKPSQQKQTQTSERSPVKSQKADNNDDDDDVIICHKCKGLNHYARDCRAKVKVKDSAYYAQKAEELKKQEQKAKQKALMAFHEPSVEYWPTSDDETDTEPAQSNFCFMADNEPTTRAPYVIDQVWSMISDLGLSRTPFESHMTKIENSLKADLRLYHDTIVKSDIYKSELQTLQLRFGESTRTRDKLERDIERKSEENNHEVLQLKQKVQDLTDKNTSLTLKLDDSSKQNKFLESEIQRFQGKLDSINIARKLSDDVFTKANNLGTGKIDTNYKPGIGRESFENEETEKKNGKIIENSKSSQPDFFSSSNEDDSDDETVINCSPDDTCFNISFKKVVKSESDSASSVTHQLRSTKLTRNDGTIKLENFLNGENSVHQNGSTSAPTVFPSLNSTFIGKNNLGQKYSKKQQTNKETIQAAFCAGEPKDGTWYIDSGCSKHMTGNQSFLRDFKPTESKQDVTFGNNMTARIKGYGNITNGHFTIKKVAYVDGLKHNLISVSQLCDNNHEVLFTKQRSIITDAKTKAILVNSDRLGNMYPLDMDLIYGKPDICLLSKASADISWLWHRRLSHLNFGYINKLIANDLVRGLPLLKLDNETLCAACEGGKLSKSSHKSISESSVSEPLELLHIDLCGPAKTQSIKGKKYILVIIDDYSRFTWVLFLRLKSEAPEEIINFIKQIELKFKRPVRRI</sequence>
<name>A0ACB9DY74_CICIN</name>
<dbReference type="EMBL" id="CM042012">
    <property type="protein sequence ID" value="KAI3751649.1"/>
    <property type="molecule type" value="Genomic_DNA"/>
</dbReference>
<reference evidence="2" key="1">
    <citation type="journal article" date="2022" name="Mol. Ecol. Resour.">
        <title>The genomes of chicory, endive, great burdock and yacon provide insights into Asteraceae palaeo-polyploidization history and plant inulin production.</title>
        <authorList>
            <person name="Fan W."/>
            <person name="Wang S."/>
            <person name="Wang H."/>
            <person name="Wang A."/>
            <person name="Jiang F."/>
            <person name="Liu H."/>
            <person name="Zhao H."/>
            <person name="Xu D."/>
            <person name="Zhang Y."/>
        </authorList>
    </citation>
    <scope>NUCLEOTIDE SEQUENCE [LARGE SCALE GENOMIC DNA]</scope>
    <source>
        <strain evidence="2">cv. Punajuju</strain>
    </source>
</reference>
<comment type="caution">
    <text evidence="1">The sequence shown here is derived from an EMBL/GenBank/DDBJ whole genome shotgun (WGS) entry which is preliminary data.</text>
</comment>
<evidence type="ECO:0000313" key="2">
    <source>
        <dbReference type="Proteomes" id="UP001055811"/>
    </source>
</evidence>
<reference evidence="1 2" key="2">
    <citation type="journal article" date="2022" name="Mol. Ecol. Resour.">
        <title>The genomes of chicory, endive, great burdock and yacon provide insights into Asteraceae paleo-polyploidization history and plant inulin production.</title>
        <authorList>
            <person name="Fan W."/>
            <person name="Wang S."/>
            <person name="Wang H."/>
            <person name="Wang A."/>
            <person name="Jiang F."/>
            <person name="Liu H."/>
            <person name="Zhao H."/>
            <person name="Xu D."/>
            <person name="Zhang Y."/>
        </authorList>
    </citation>
    <scope>NUCLEOTIDE SEQUENCE [LARGE SCALE GENOMIC DNA]</scope>
    <source>
        <strain evidence="2">cv. Punajuju</strain>
        <tissue evidence="1">Leaves</tissue>
    </source>
</reference>